<dbReference type="GO" id="GO:0006526">
    <property type="term" value="P:L-arginine biosynthetic process"/>
    <property type="evidence" value="ECO:0007669"/>
    <property type="project" value="UniProtKB-UniRule"/>
</dbReference>
<dbReference type="GO" id="GO:0006592">
    <property type="term" value="P:ornithine biosynthetic process"/>
    <property type="evidence" value="ECO:0007669"/>
    <property type="project" value="TreeGrafter"/>
</dbReference>
<sequence>MGSATLRCIRKFSGNNNMSEKQGYTVVDGGSIITPKGFTSGGLHCGLKKTDRNDLGAIVCEVPAAAAAVYTTNVFQAAPLKVTRESLANGTLRAVIVNSGNANACTGEQGEADAYEMRAAAANHLGVAENDVAVASTGVIGELLKMDCVRSGVAGLPEKLSGGAGGAEEFCQAILTTDLVKKESCVQVQVDGKTVTIAGAAKGSGMIHPNMATMLGFMTTDAAIDAEDLHSLLRAATNVTFNMITVDGDTSTNDMLVAMASGLAENGKLNRLHPDWDAFAAGFTFVCETLAKAIARDGEGANHLIEVQVNGAVHDEAAAAIAKTVVGSSLVKSAVFGADANWGRIIAAVGRAGVPVSPDRVDISLGSIAVLKQSSPVAFDEELALAYLQGDTVLITVDLHDGDGKATAWGCDLTYDYVRINAAYRT</sequence>
<keyword evidence="5 10" id="KW-0808">Transferase</keyword>
<feature type="binding site" evidence="10">
    <location>
        <position position="176"/>
    </location>
    <ligand>
        <name>substrate</name>
    </ligand>
</feature>
<dbReference type="GO" id="GO:0004042">
    <property type="term" value="F:L-glutamate N-acetyltransferase activity"/>
    <property type="evidence" value="ECO:0007669"/>
    <property type="project" value="UniProtKB-UniRule"/>
</dbReference>
<reference evidence="11" key="2">
    <citation type="submission" date="2020-09" db="EMBL/GenBank/DDBJ databases">
        <authorList>
            <person name="Sun Q."/>
            <person name="Zhou Y."/>
        </authorList>
    </citation>
    <scope>NUCLEOTIDE SEQUENCE</scope>
    <source>
        <strain evidence="11">CGMCC 1.16134</strain>
    </source>
</reference>
<dbReference type="InterPro" id="IPR042195">
    <property type="entry name" value="ArgJ_beta_C"/>
</dbReference>
<evidence type="ECO:0000256" key="10">
    <source>
        <dbReference type="HAMAP-Rule" id="MF_01106"/>
    </source>
</evidence>
<evidence type="ECO:0000256" key="5">
    <source>
        <dbReference type="ARBA" id="ARBA00022679"/>
    </source>
</evidence>
<feature type="binding site" evidence="10">
    <location>
        <position position="426"/>
    </location>
    <ligand>
        <name>substrate</name>
    </ligand>
</feature>
<dbReference type="Gene3D" id="3.60.70.12">
    <property type="entry name" value="L-amino peptidase D-ALA esterase/amidase"/>
    <property type="match status" value="1"/>
</dbReference>
<keyword evidence="6 10" id="KW-0068">Autocatalytic cleavage</keyword>
<protein>
    <recommendedName>
        <fullName evidence="10">Arginine biosynthesis bifunctional protein ArgJ</fullName>
    </recommendedName>
    <domain>
        <recommendedName>
            <fullName evidence="10">Glutamate N-acetyltransferase</fullName>
            <ecNumber evidence="10">2.3.1.35</ecNumber>
        </recommendedName>
        <alternativeName>
            <fullName evidence="10">Ornithine acetyltransferase</fullName>
            <shortName evidence="10">OATase</shortName>
        </alternativeName>
        <alternativeName>
            <fullName evidence="10">Ornithine transacetylase</fullName>
        </alternativeName>
    </domain>
    <domain>
        <recommendedName>
            <fullName evidence="10">Amino-acid acetyltransferase</fullName>
            <ecNumber evidence="10">2.3.1.1</ecNumber>
        </recommendedName>
        <alternativeName>
            <fullName evidence="10">N-acetylglutamate synthase</fullName>
            <shortName evidence="10">AGSase</shortName>
        </alternativeName>
    </domain>
    <component>
        <recommendedName>
            <fullName evidence="10">Arginine biosynthesis bifunctional protein ArgJ alpha chain</fullName>
        </recommendedName>
    </component>
    <component>
        <recommendedName>
            <fullName evidence="10">Arginine biosynthesis bifunctional protein ArgJ beta chain</fullName>
        </recommendedName>
    </component>
</protein>
<dbReference type="AlphaFoldDB" id="A0A917CHN8"/>
<evidence type="ECO:0000256" key="9">
    <source>
        <dbReference type="ARBA" id="ARBA00049439"/>
    </source>
</evidence>
<keyword evidence="3 10" id="KW-0055">Arginine biosynthesis</keyword>
<comment type="catalytic activity">
    <reaction evidence="10">
        <text>L-glutamate + acetyl-CoA = N-acetyl-L-glutamate + CoA + H(+)</text>
        <dbReference type="Rhea" id="RHEA:24292"/>
        <dbReference type="ChEBI" id="CHEBI:15378"/>
        <dbReference type="ChEBI" id="CHEBI:29985"/>
        <dbReference type="ChEBI" id="CHEBI:44337"/>
        <dbReference type="ChEBI" id="CHEBI:57287"/>
        <dbReference type="ChEBI" id="CHEBI:57288"/>
        <dbReference type="EC" id="2.3.1.1"/>
    </reaction>
</comment>
<evidence type="ECO:0000256" key="8">
    <source>
        <dbReference type="ARBA" id="ARBA00023315"/>
    </source>
</evidence>
<dbReference type="GO" id="GO:0004358">
    <property type="term" value="F:L-glutamate N-acetyltransferase activity, acting on acetyl-L-ornithine as donor"/>
    <property type="evidence" value="ECO:0007669"/>
    <property type="project" value="UniProtKB-UniRule"/>
</dbReference>
<evidence type="ECO:0000256" key="6">
    <source>
        <dbReference type="ARBA" id="ARBA00022813"/>
    </source>
</evidence>
<comment type="pathway">
    <text evidence="10">Amino-acid biosynthesis; L-arginine biosynthesis; N(2)-acetyl-L-ornithine from L-glutamate: step 1/4.</text>
</comment>
<gene>
    <name evidence="10 11" type="primary">argJ</name>
    <name evidence="11" type="ORF">GCM10010912_36400</name>
</gene>
<keyword evidence="12" id="KW-1185">Reference proteome</keyword>
<dbReference type="InterPro" id="IPR016117">
    <property type="entry name" value="ArgJ-like_dom_sf"/>
</dbReference>
<evidence type="ECO:0000256" key="3">
    <source>
        <dbReference type="ARBA" id="ARBA00022571"/>
    </source>
</evidence>
<comment type="subcellular location">
    <subcellularLocation>
        <location evidence="10">Cytoplasm</location>
    </subcellularLocation>
</comment>
<evidence type="ECO:0000256" key="1">
    <source>
        <dbReference type="ARBA" id="ARBA00006774"/>
    </source>
</evidence>
<comment type="catalytic activity">
    <reaction evidence="9 10">
        <text>N(2)-acetyl-L-ornithine + L-glutamate = N-acetyl-L-glutamate + L-ornithine</text>
        <dbReference type="Rhea" id="RHEA:15349"/>
        <dbReference type="ChEBI" id="CHEBI:29985"/>
        <dbReference type="ChEBI" id="CHEBI:44337"/>
        <dbReference type="ChEBI" id="CHEBI:46911"/>
        <dbReference type="ChEBI" id="CHEBI:57805"/>
        <dbReference type="EC" id="2.3.1.35"/>
    </reaction>
</comment>
<comment type="caution">
    <text evidence="11">The sequence shown here is derived from an EMBL/GenBank/DDBJ whole genome shotgun (WGS) entry which is preliminary data.</text>
</comment>
<dbReference type="FunFam" id="3.10.20.340:FF:000001">
    <property type="entry name" value="Arginine biosynthesis bifunctional protein ArgJ, chloroplastic"/>
    <property type="match status" value="1"/>
</dbReference>
<comment type="similarity">
    <text evidence="1 10">Belongs to the ArgJ family.</text>
</comment>
<evidence type="ECO:0000313" key="12">
    <source>
        <dbReference type="Proteomes" id="UP000637643"/>
    </source>
</evidence>
<dbReference type="GO" id="GO:0005737">
    <property type="term" value="C:cytoplasm"/>
    <property type="evidence" value="ECO:0007669"/>
    <property type="project" value="UniProtKB-SubCell"/>
</dbReference>
<proteinExistence type="inferred from homology"/>
<evidence type="ECO:0000256" key="2">
    <source>
        <dbReference type="ARBA" id="ARBA00011475"/>
    </source>
</evidence>
<feature type="chain" id="PRO_5038189331" description="Arginine biosynthesis bifunctional protein ArgJ beta chain" evidence="10">
    <location>
        <begin position="213"/>
        <end position="426"/>
    </location>
</feature>
<dbReference type="PANTHER" id="PTHR23100">
    <property type="entry name" value="ARGININE BIOSYNTHESIS BIFUNCTIONAL PROTEIN ARGJ"/>
    <property type="match status" value="1"/>
</dbReference>
<dbReference type="HAMAP" id="MF_01106">
    <property type="entry name" value="ArgJ"/>
    <property type="match status" value="1"/>
</dbReference>
<dbReference type="FunFam" id="3.60.70.12:FF:000001">
    <property type="entry name" value="Arginine biosynthesis bifunctional protein ArgJ, chloroplastic"/>
    <property type="match status" value="1"/>
</dbReference>
<reference evidence="11" key="1">
    <citation type="journal article" date="2014" name="Int. J. Syst. Evol. Microbiol.">
        <title>Complete genome sequence of Corynebacterium casei LMG S-19264T (=DSM 44701T), isolated from a smear-ripened cheese.</title>
        <authorList>
            <consortium name="US DOE Joint Genome Institute (JGI-PGF)"/>
            <person name="Walter F."/>
            <person name="Albersmeier A."/>
            <person name="Kalinowski J."/>
            <person name="Ruckert C."/>
        </authorList>
    </citation>
    <scope>NUCLEOTIDE SEQUENCE</scope>
    <source>
        <strain evidence="11">CGMCC 1.16134</strain>
    </source>
</reference>
<keyword evidence="8 10" id="KW-0012">Acyltransferase</keyword>
<dbReference type="Gene3D" id="3.10.20.340">
    <property type="entry name" value="ArgJ beta chain, C-terminal domain"/>
    <property type="match status" value="1"/>
</dbReference>
<feature type="site" description="Involved in the stabilization of negative charge on the oxyanion by the formation of the oxyanion hole" evidence="10">
    <location>
        <position position="138"/>
    </location>
</feature>
<evidence type="ECO:0000256" key="4">
    <source>
        <dbReference type="ARBA" id="ARBA00022605"/>
    </source>
</evidence>
<dbReference type="Proteomes" id="UP000637643">
    <property type="component" value="Unassembled WGS sequence"/>
</dbReference>
<dbReference type="NCBIfam" id="TIGR00120">
    <property type="entry name" value="ArgJ"/>
    <property type="match status" value="1"/>
</dbReference>
<dbReference type="CDD" id="cd02152">
    <property type="entry name" value="OAT"/>
    <property type="match status" value="1"/>
</dbReference>
<comment type="pathway">
    <text evidence="10">Amino-acid biosynthesis; L-arginine biosynthesis; L-ornithine and N-acetyl-L-glutamate from L-glutamate and N(2)-acetyl-L-ornithine (cyclic): step 1/1.</text>
</comment>
<keyword evidence="7 10" id="KW-0511">Multifunctional enzyme</keyword>
<name>A0A917CHN8_9BACL</name>
<dbReference type="EC" id="2.3.1.1" evidence="10"/>
<evidence type="ECO:0000256" key="7">
    <source>
        <dbReference type="ARBA" id="ARBA00023268"/>
    </source>
</evidence>
<feature type="binding site" evidence="10">
    <location>
        <position position="202"/>
    </location>
    <ligand>
        <name>substrate</name>
    </ligand>
</feature>
<dbReference type="EMBL" id="BMKR01000014">
    <property type="protein sequence ID" value="GGF87871.1"/>
    <property type="molecule type" value="Genomic_DNA"/>
</dbReference>
<feature type="site" description="Cleavage; by autolysis" evidence="10">
    <location>
        <begin position="212"/>
        <end position="213"/>
    </location>
</feature>
<dbReference type="PANTHER" id="PTHR23100:SF0">
    <property type="entry name" value="ARGININE BIOSYNTHESIS BIFUNCTIONAL PROTEIN ARGJ, MITOCHONDRIAL"/>
    <property type="match status" value="1"/>
</dbReference>
<dbReference type="SUPFAM" id="SSF56266">
    <property type="entry name" value="DmpA/ArgJ-like"/>
    <property type="match status" value="1"/>
</dbReference>
<feature type="binding site" evidence="10">
    <location>
        <position position="299"/>
    </location>
    <ligand>
        <name>substrate</name>
    </ligand>
</feature>
<dbReference type="InterPro" id="IPR002813">
    <property type="entry name" value="Arg_biosynth_ArgJ"/>
</dbReference>
<accession>A0A917CHN8</accession>
<evidence type="ECO:0000313" key="11">
    <source>
        <dbReference type="EMBL" id="GGF87871.1"/>
    </source>
</evidence>
<dbReference type="EC" id="2.3.1.35" evidence="10"/>
<keyword evidence="4 10" id="KW-0028">Amino-acid biosynthesis</keyword>
<feature type="active site" description="Nucleophile" evidence="10">
    <location>
        <position position="213"/>
    </location>
</feature>
<dbReference type="Pfam" id="PF01960">
    <property type="entry name" value="ArgJ"/>
    <property type="match status" value="1"/>
</dbReference>
<feature type="site" description="Involved in the stabilization of negative charge on the oxyanion by the formation of the oxyanion hole" evidence="10">
    <location>
        <position position="137"/>
    </location>
</feature>
<organism evidence="11 12">
    <name type="scientific">Paenibacillus albidus</name>
    <dbReference type="NCBI Taxonomy" id="2041023"/>
    <lineage>
        <taxon>Bacteria</taxon>
        <taxon>Bacillati</taxon>
        <taxon>Bacillota</taxon>
        <taxon>Bacilli</taxon>
        <taxon>Bacillales</taxon>
        <taxon>Paenibacillaceae</taxon>
        <taxon>Paenibacillus</taxon>
    </lineage>
</organism>
<keyword evidence="10" id="KW-0963">Cytoplasm</keyword>
<feature type="binding site" evidence="10">
    <location>
        <position position="213"/>
    </location>
    <ligand>
        <name>substrate</name>
    </ligand>
</feature>
<dbReference type="NCBIfam" id="NF003802">
    <property type="entry name" value="PRK05388.1"/>
    <property type="match status" value="1"/>
</dbReference>
<comment type="subunit">
    <text evidence="2 10">Heterotetramer of two alpha and two beta chains.</text>
</comment>
<feature type="binding site" evidence="10">
    <location>
        <position position="421"/>
    </location>
    <ligand>
        <name>substrate</name>
    </ligand>
</feature>
<feature type="chain" id="PRO_5038189330" description="Arginine biosynthesis bifunctional protein ArgJ alpha chain" evidence="10">
    <location>
        <begin position="1"/>
        <end position="212"/>
    </location>
</feature>
<comment type="function">
    <text evidence="10">Catalyzes two activities which are involved in the cyclic version of arginine biosynthesis: the synthesis of N-acetylglutamate from glutamate and acetyl-CoA as the acetyl donor, and of ornithine by transacetylation between N(2)-acetylornithine and glutamate.</text>
</comment>